<dbReference type="AlphaFoldDB" id="A0A8C5QP17"/>
<name>A0A8C5QP17_9ANUR</name>
<dbReference type="PANTHER" id="PTHR15441">
    <property type="entry name" value="RIBONUCLEASE P PROTEIN SUBUNIT P14"/>
    <property type="match status" value="1"/>
</dbReference>
<dbReference type="InterPro" id="IPR002759">
    <property type="entry name" value="Pop5/Rpp14/Rnp2-like"/>
</dbReference>
<evidence type="ECO:0000256" key="2">
    <source>
        <dbReference type="ARBA" id="ARBA00022694"/>
    </source>
</evidence>
<dbReference type="GO" id="GO:0030681">
    <property type="term" value="C:multimeric ribonuclease P complex"/>
    <property type="evidence" value="ECO:0007669"/>
    <property type="project" value="TreeGrafter"/>
</dbReference>
<dbReference type="SUPFAM" id="SSF160350">
    <property type="entry name" value="Rnp2-like"/>
    <property type="match status" value="1"/>
</dbReference>
<dbReference type="GO" id="GO:0005730">
    <property type="term" value="C:nucleolus"/>
    <property type="evidence" value="ECO:0007669"/>
    <property type="project" value="TreeGrafter"/>
</dbReference>
<organism evidence="3 4">
    <name type="scientific">Leptobrachium leishanense</name>
    <name type="common">Leishan spiny toad</name>
    <dbReference type="NCBI Taxonomy" id="445787"/>
    <lineage>
        <taxon>Eukaryota</taxon>
        <taxon>Metazoa</taxon>
        <taxon>Chordata</taxon>
        <taxon>Craniata</taxon>
        <taxon>Vertebrata</taxon>
        <taxon>Euteleostomi</taxon>
        <taxon>Amphibia</taxon>
        <taxon>Batrachia</taxon>
        <taxon>Anura</taxon>
        <taxon>Pelobatoidea</taxon>
        <taxon>Megophryidae</taxon>
        <taxon>Leptobrachium</taxon>
    </lineage>
</organism>
<dbReference type="PANTHER" id="PTHR15441:SF1">
    <property type="entry name" value="RIBONUCLEASE P PROTEIN SUBUNIT P14"/>
    <property type="match status" value="1"/>
</dbReference>
<dbReference type="Proteomes" id="UP000694569">
    <property type="component" value="Unplaced"/>
</dbReference>
<evidence type="ECO:0000313" key="4">
    <source>
        <dbReference type="Proteomes" id="UP000694569"/>
    </source>
</evidence>
<dbReference type="GO" id="GO:0033204">
    <property type="term" value="F:ribonuclease P RNA binding"/>
    <property type="evidence" value="ECO:0007669"/>
    <property type="project" value="TreeGrafter"/>
</dbReference>
<accession>A0A8C5QP17</accession>
<dbReference type="InterPro" id="IPR038085">
    <property type="entry name" value="Rnp2-like_sf"/>
</dbReference>
<gene>
    <name evidence="3" type="primary">RPP14</name>
</gene>
<dbReference type="Ensembl" id="ENSLLET00000042770.1">
    <property type="protein sequence ID" value="ENSLLEP00000041114.1"/>
    <property type="gene ID" value="ENSLLEG00000026138.1"/>
</dbReference>
<evidence type="ECO:0000313" key="3">
    <source>
        <dbReference type="Ensembl" id="ENSLLEP00000041114.1"/>
    </source>
</evidence>
<evidence type="ECO:0000256" key="1">
    <source>
        <dbReference type="ARBA" id="ARBA00010800"/>
    </source>
</evidence>
<sequence>MSLSKRCHGECMPQSKLPEPTSYERIVLKNFSEYYYMKVQLVFQGESVPLNAAQFKLLIVNALRTLHGEVGSSLPLDLLKYNEDTLCAILRISSRGLVKLWSALTLCGRYQHRECAFRVIQTSPFLLALAGNSRELDLG</sequence>
<dbReference type="Gene3D" id="3.30.70.3250">
    <property type="entry name" value="Ribonuclease P, Pop5 subunit"/>
    <property type="match status" value="1"/>
</dbReference>
<dbReference type="Pfam" id="PF01900">
    <property type="entry name" value="RNase_P_Rpp14"/>
    <property type="match status" value="1"/>
</dbReference>
<dbReference type="GeneTree" id="ENSGT00510000048121"/>
<proteinExistence type="inferred from homology"/>
<protein>
    <submittedName>
        <fullName evidence="3">Ribonuclease P/MRP subunit p14</fullName>
    </submittedName>
</protein>
<dbReference type="GO" id="GO:0001682">
    <property type="term" value="P:tRNA 5'-leader removal"/>
    <property type="evidence" value="ECO:0007669"/>
    <property type="project" value="InterPro"/>
</dbReference>
<dbReference type="OrthoDB" id="2262258at2759"/>
<keyword evidence="2" id="KW-0819">tRNA processing</keyword>
<reference evidence="3" key="2">
    <citation type="submission" date="2025-09" db="UniProtKB">
        <authorList>
            <consortium name="Ensembl"/>
        </authorList>
    </citation>
    <scope>IDENTIFICATION</scope>
</reference>
<keyword evidence="4" id="KW-1185">Reference proteome</keyword>
<comment type="similarity">
    <text evidence="1">Belongs to the eukaryotic/archaeal RNase P protein component 2 family.</text>
</comment>
<reference evidence="3" key="1">
    <citation type="submission" date="2025-08" db="UniProtKB">
        <authorList>
            <consortium name="Ensembl"/>
        </authorList>
    </citation>
    <scope>IDENTIFICATION</scope>
</reference>